<dbReference type="EMBL" id="VYYT01000059">
    <property type="protein sequence ID" value="KAK2773086.1"/>
    <property type="molecule type" value="Genomic_DNA"/>
</dbReference>
<protein>
    <submittedName>
        <fullName evidence="2">HET domain-containing protein</fullName>
    </submittedName>
</protein>
<dbReference type="AlphaFoldDB" id="A0AAD9YRW1"/>
<dbReference type="PANTHER" id="PTHR33112">
    <property type="entry name" value="DOMAIN PROTEIN, PUTATIVE-RELATED"/>
    <property type="match status" value="1"/>
</dbReference>
<keyword evidence="3" id="KW-1185">Reference proteome</keyword>
<dbReference type="Pfam" id="PF06985">
    <property type="entry name" value="HET"/>
    <property type="match status" value="1"/>
</dbReference>
<name>A0AAD9YRW1_COLKA</name>
<sequence length="470" mass="53632">MIYTTEDSFEAPKYAALSYCWGSVGQSLVLTEKNLQEWSYEGICTDLLPATIRDAITVTHSLGILYLWVDSMCIVQDAREDKERELKKIHLVYENCYVAICVANRESGDGFLDQTTNHVCGKPFGFQFACTLPDGQTGTLIVSITEHFQPKEDKINQRAWTLQERLLAPRTLYYTNDPSLLYWDCSSLFERHDSQNSADLESARSHEWSMGRLRAEVAAPKHHREEESSTFDDELIDKVMLEWKQVVCDYSKRLISHDEDRLDAMASLAAKFQTALPPDYTYVAGMWLDPAQGYRQFIHALYWAVCRGEARPTSEYVSPSWSWASVHGEIRGEPDWPGWGTSKEPQCTVIDHHWELTSLELPYGRVRPGAWLRLEGYLSPVVLKLRDGGQTGTLREMGSMRAYSGGFSVDGDFTEEKEIIIWYFILFDSQGLLLERLEGVSDDMFKKIGTARLFGDDLRNQKSFATVVIV</sequence>
<evidence type="ECO:0000259" key="1">
    <source>
        <dbReference type="Pfam" id="PF06985"/>
    </source>
</evidence>
<evidence type="ECO:0000313" key="2">
    <source>
        <dbReference type="EMBL" id="KAK2773086.1"/>
    </source>
</evidence>
<evidence type="ECO:0000313" key="3">
    <source>
        <dbReference type="Proteomes" id="UP001281614"/>
    </source>
</evidence>
<proteinExistence type="predicted"/>
<feature type="domain" description="Heterokaryon incompatibility" evidence="1">
    <location>
        <begin position="14"/>
        <end position="164"/>
    </location>
</feature>
<organism evidence="2 3">
    <name type="scientific">Colletotrichum kahawae</name>
    <name type="common">Coffee berry disease fungus</name>
    <dbReference type="NCBI Taxonomy" id="34407"/>
    <lineage>
        <taxon>Eukaryota</taxon>
        <taxon>Fungi</taxon>
        <taxon>Dikarya</taxon>
        <taxon>Ascomycota</taxon>
        <taxon>Pezizomycotina</taxon>
        <taxon>Sordariomycetes</taxon>
        <taxon>Hypocreomycetidae</taxon>
        <taxon>Glomerellales</taxon>
        <taxon>Glomerellaceae</taxon>
        <taxon>Colletotrichum</taxon>
        <taxon>Colletotrichum gloeosporioides species complex</taxon>
    </lineage>
</organism>
<accession>A0AAD9YRW1</accession>
<reference evidence="2" key="1">
    <citation type="submission" date="2023-02" db="EMBL/GenBank/DDBJ databases">
        <title>Colletotrichum kahawae CIFC_Que2 genome sequencing and assembly.</title>
        <authorList>
            <person name="Baroncelli R."/>
        </authorList>
    </citation>
    <scope>NUCLEOTIDE SEQUENCE</scope>
    <source>
        <strain evidence="2">CIFC_Que2</strain>
    </source>
</reference>
<dbReference type="InterPro" id="IPR010730">
    <property type="entry name" value="HET"/>
</dbReference>
<dbReference type="Proteomes" id="UP001281614">
    <property type="component" value="Unassembled WGS sequence"/>
</dbReference>
<comment type="caution">
    <text evidence="2">The sequence shown here is derived from an EMBL/GenBank/DDBJ whole genome shotgun (WGS) entry which is preliminary data.</text>
</comment>
<gene>
    <name evidence="2" type="ORF">CKAH01_13630</name>
</gene>
<dbReference type="PANTHER" id="PTHR33112:SF16">
    <property type="entry name" value="HETEROKARYON INCOMPATIBILITY DOMAIN-CONTAINING PROTEIN"/>
    <property type="match status" value="1"/>
</dbReference>